<protein>
    <recommendedName>
        <fullName evidence="3">Terminase small subunit</fullName>
    </recommendedName>
</protein>
<evidence type="ECO:0000313" key="2">
    <source>
        <dbReference type="Proteomes" id="UP001597287"/>
    </source>
</evidence>
<organism evidence="1 2">
    <name type="scientific">Delftia deserti</name>
    <dbReference type="NCBI Taxonomy" id="1651218"/>
    <lineage>
        <taxon>Bacteria</taxon>
        <taxon>Pseudomonadati</taxon>
        <taxon>Pseudomonadota</taxon>
        <taxon>Betaproteobacteria</taxon>
        <taxon>Burkholderiales</taxon>
        <taxon>Comamonadaceae</taxon>
        <taxon>Delftia</taxon>
    </lineage>
</organism>
<keyword evidence="2" id="KW-1185">Reference proteome</keyword>
<evidence type="ECO:0008006" key="3">
    <source>
        <dbReference type="Google" id="ProtNLM"/>
    </source>
</evidence>
<comment type="caution">
    <text evidence="1">The sequence shown here is derived from an EMBL/GenBank/DDBJ whole genome shotgun (WGS) entry which is preliminary data.</text>
</comment>
<dbReference type="Proteomes" id="UP001597287">
    <property type="component" value="Unassembled WGS sequence"/>
</dbReference>
<name>A0ABW5EYF9_9BURK</name>
<proteinExistence type="predicted"/>
<dbReference type="EMBL" id="JBHUIG010000030">
    <property type="protein sequence ID" value="MFD2321822.1"/>
    <property type="molecule type" value="Genomic_DNA"/>
</dbReference>
<accession>A0ABW5EYF9</accession>
<sequence>MAARKRVDYERIEAGWRAGLLSPRQLAAAYTEETGEKVSHAAIIKHFTDRGVPRDLSVKIHSKADAMVTAAMVTGKVTPDTKIPEKRIVDEGATMVADVRLGHRRDVHRARQLMNRLMDELEQQTDPATLAKLQELAAAVVAPGEKAGRDRFAELLEAVISLPERSKTMKMMVEGLQKLVDMERQAYGIRDEGGGGEAGDQEFLERLLNARARAANR</sequence>
<reference evidence="2" key="1">
    <citation type="journal article" date="2019" name="Int. J. Syst. Evol. Microbiol.">
        <title>The Global Catalogue of Microorganisms (GCM) 10K type strain sequencing project: providing services to taxonomists for standard genome sequencing and annotation.</title>
        <authorList>
            <consortium name="The Broad Institute Genomics Platform"/>
            <consortium name="The Broad Institute Genome Sequencing Center for Infectious Disease"/>
            <person name="Wu L."/>
            <person name="Ma J."/>
        </authorList>
    </citation>
    <scope>NUCLEOTIDE SEQUENCE [LARGE SCALE GENOMIC DNA]</scope>
    <source>
        <strain evidence="2">CCUG 62793</strain>
    </source>
</reference>
<gene>
    <name evidence="1" type="ORF">ACFSPV_24385</name>
</gene>
<evidence type="ECO:0000313" key="1">
    <source>
        <dbReference type="EMBL" id="MFD2321822.1"/>
    </source>
</evidence>
<dbReference type="RefSeq" id="WP_380104869.1">
    <property type="nucleotide sequence ID" value="NZ_JBHSIH010000001.1"/>
</dbReference>